<dbReference type="SMART" id="SM00490">
    <property type="entry name" value="HELICc"/>
    <property type="match status" value="1"/>
</dbReference>
<dbReference type="AlphaFoldDB" id="A0A6P8JSJ7"/>
<dbReference type="GO" id="GO:0051301">
    <property type="term" value="P:cell division"/>
    <property type="evidence" value="ECO:0007669"/>
    <property type="project" value="UniProtKB-KW"/>
</dbReference>
<keyword evidence="20" id="KW-0472">Membrane</keyword>
<evidence type="ECO:0000313" key="23">
    <source>
        <dbReference type="Proteomes" id="UP000515162"/>
    </source>
</evidence>
<protein>
    <recommendedName>
        <fullName evidence="4">DNA repair and recombination protein RAD54-like</fullName>
    </recommendedName>
    <alternativeName>
        <fullName evidence="18">Protein okra</fullName>
    </alternativeName>
</protein>
<keyword evidence="16" id="KW-0131">Cell cycle</keyword>
<dbReference type="Gene3D" id="3.40.50.10810">
    <property type="entry name" value="Tandem AAA-ATPase domain"/>
    <property type="match status" value="1"/>
</dbReference>
<evidence type="ECO:0000256" key="1">
    <source>
        <dbReference type="ARBA" id="ARBA00004123"/>
    </source>
</evidence>
<dbReference type="InterPro" id="IPR050496">
    <property type="entry name" value="SNF2_RAD54_helicase_repair"/>
</dbReference>
<keyword evidence="23" id="KW-1185">Reference proteome</keyword>
<evidence type="ECO:0000259" key="22">
    <source>
        <dbReference type="PROSITE" id="PS51194"/>
    </source>
</evidence>
<keyword evidence="20" id="KW-1133">Transmembrane helix</keyword>
<dbReference type="InterPro" id="IPR001650">
    <property type="entry name" value="Helicase_C-like"/>
</dbReference>
<dbReference type="GO" id="GO:0015616">
    <property type="term" value="F:DNA translocase activity"/>
    <property type="evidence" value="ECO:0007669"/>
    <property type="project" value="TreeGrafter"/>
</dbReference>
<comment type="similarity">
    <text evidence="2">Belongs to the SNF2/RAD54 helicase family.</text>
</comment>
<keyword evidence="12" id="KW-0067">ATP-binding</keyword>
<dbReference type="InterPro" id="IPR000330">
    <property type="entry name" value="SNF2_N"/>
</dbReference>
<feature type="transmembrane region" description="Helical" evidence="20">
    <location>
        <begin position="12"/>
        <end position="33"/>
    </location>
</feature>
<dbReference type="GO" id="GO:0016787">
    <property type="term" value="F:hydrolase activity"/>
    <property type="evidence" value="ECO:0007669"/>
    <property type="project" value="UniProtKB-KW"/>
</dbReference>
<evidence type="ECO:0000256" key="14">
    <source>
        <dbReference type="ARBA" id="ARBA00023204"/>
    </source>
</evidence>
<keyword evidence="8" id="KW-0227">DNA damage</keyword>
<proteinExistence type="inferred from homology"/>
<keyword evidence="9" id="KW-0498">Mitosis</keyword>
<dbReference type="InterPro" id="IPR027417">
    <property type="entry name" value="P-loop_NTPase"/>
</dbReference>
<feature type="region of interest" description="Disordered" evidence="19">
    <location>
        <begin position="69"/>
        <end position="100"/>
    </location>
</feature>
<sequence length="846" mass="96853">MNWCWCSVISRFVLLSDCVSVYLNAFCFIIPAFPFPVFHIACVARFSHFYQLFALPPFEFNEMRRSLAPSQRGPLRPESRHSFTPPLLKKNKRSCQQELEREQELDRRRLGALRDASNTSELPLPIRFTANSEYELAIAKVLARKFKVPMDNYVPDYGGKRVLGVRRCISRRPLHDPMACNALVLFHPPAYTEHERMGMDPTKVLVHVVVDPLLSNILRPHQREGVRFMYECVEGKRGNFNGCIMADEMGLGKTLQCVTLVWTLLRQGPECKPTINKAIVVSPSSLVKNWEKEFTKWLQGRLLCLPMEGGTKENTIRALEQFSMTSARLGTPVLLISYETFRIYAEILCKYEVGMVICDEGHRLKNSDNLTYQALMGLKTKRRVLLSGTPIQNDLTEYYSLVNFVNPEMLGTAAVFKRNFESSILRGQNTDSTEAERQRAIEKTQELIGLVDQCIIRRTNQILTKYLPVKFEMVICAKLTAIQLELYTNFLKSDQVRRSLADCNEKASLTALADITTLKKICSHPDLIYEKLTAREKGFENSQNVLPSNYKPKDLNPELSGKFMLLDFMLAAIRAEGNDKVVLISNYTQTLDLFEQLARKRKYGFVRLDGTMSIKKRSKVVDRFNDPESDSFLFMLSSKAGGCGLNLIGANRLFMFDPDWNPANDEQAMARVWRDGQKKPCYIYRLVASGSIEEKILQRQTHKKSLSSTIIDNNESAEKHFTRDDLKDLFTFDADILSDTHDKLKCKRCVQNVQMKPPPEDTDCTSHLSQWYHCSNNRGLPDNILAQAWMDCKCVSFVFHHRSQAKEIVPSGEEEATDQLEEKPERRKRSSTPPSDDSADEDFRGF</sequence>
<dbReference type="GO" id="GO:0045003">
    <property type="term" value="P:double-strand break repair via synthesis-dependent strand annealing"/>
    <property type="evidence" value="ECO:0007669"/>
    <property type="project" value="TreeGrafter"/>
</dbReference>
<feature type="domain" description="Helicase ATP-binding" evidence="21">
    <location>
        <begin position="234"/>
        <end position="408"/>
    </location>
</feature>
<comment type="subunit">
    <text evidence="3">Interacts (via N-terminus) with spn-A/Rad51.</text>
</comment>
<evidence type="ECO:0000256" key="15">
    <source>
        <dbReference type="ARBA" id="ARBA00023254"/>
    </source>
</evidence>
<keyword evidence="10" id="KW-0378">Hydrolase</keyword>
<evidence type="ECO:0000256" key="8">
    <source>
        <dbReference type="ARBA" id="ARBA00022763"/>
    </source>
</evidence>
<evidence type="ECO:0000256" key="20">
    <source>
        <dbReference type="SAM" id="Phobius"/>
    </source>
</evidence>
<name>A0A6P8JSJ7_DROMA</name>
<dbReference type="CDD" id="cd18067">
    <property type="entry name" value="DEXHc_RAD54A"/>
    <property type="match status" value="1"/>
</dbReference>
<dbReference type="PANTHER" id="PTHR45629">
    <property type="entry name" value="SNF2/RAD54 FAMILY MEMBER"/>
    <property type="match status" value="1"/>
</dbReference>
<dbReference type="GO" id="GO:0005634">
    <property type="term" value="C:nucleus"/>
    <property type="evidence" value="ECO:0007669"/>
    <property type="project" value="UniProtKB-SubCell"/>
</dbReference>
<evidence type="ECO:0000256" key="4">
    <source>
        <dbReference type="ARBA" id="ARBA00015341"/>
    </source>
</evidence>
<evidence type="ECO:0000256" key="18">
    <source>
        <dbReference type="ARBA" id="ARBA00029956"/>
    </source>
</evidence>
<organism evidence="23 24">
    <name type="scientific">Drosophila mauritiana</name>
    <name type="common">Fruit fly</name>
    <dbReference type="NCBI Taxonomy" id="7226"/>
    <lineage>
        <taxon>Eukaryota</taxon>
        <taxon>Metazoa</taxon>
        <taxon>Ecdysozoa</taxon>
        <taxon>Arthropoda</taxon>
        <taxon>Hexapoda</taxon>
        <taxon>Insecta</taxon>
        <taxon>Pterygota</taxon>
        <taxon>Neoptera</taxon>
        <taxon>Endopterygota</taxon>
        <taxon>Diptera</taxon>
        <taxon>Brachycera</taxon>
        <taxon>Muscomorpha</taxon>
        <taxon>Ephydroidea</taxon>
        <taxon>Drosophilidae</taxon>
        <taxon>Drosophila</taxon>
        <taxon>Sophophora</taxon>
    </lineage>
</organism>
<dbReference type="FunFam" id="3.40.50.10810:FF:000010">
    <property type="entry name" value="DNA repair and recombination protein RAD54-like"/>
    <property type="match status" value="1"/>
</dbReference>
<dbReference type="PROSITE" id="PS51192">
    <property type="entry name" value="HELICASE_ATP_BIND_1"/>
    <property type="match status" value="1"/>
</dbReference>
<evidence type="ECO:0000256" key="11">
    <source>
        <dbReference type="ARBA" id="ARBA00022806"/>
    </source>
</evidence>
<keyword evidence="7" id="KW-0547">Nucleotide-binding</keyword>
<dbReference type="CDD" id="cd18793">
    <property type="entry name" value="SF2_C_SNF"/>
    <property type="match status" value="1"/>
</dbReference>
<evidence type="ECO:0000256" key="7">
    <source>
        <dbReference type="ARBA" id="ARBA00022741"/>
    </source>
</evidence>
<keyword evidence="13" id="KW-0238">DNA-binding</keyword>
<dbReference type="GO" id="GO:0007131">
    <property type="term" value="P:reciprocal meiotic recombination"/>
    <property type="evidence" value="ECO:0007669"/>
    <property type="project" value="TreeGrafter"/>
</dbReference>
<dbReference type="InterPro" id="IPR038718">
    <property type="entry name" value="SNF2-like_sf"/>
</dbReference>
<keyword evidence="5" id="KW-0597">Phosphoprotein</keyword>
<evidence type="ECO:0000256" key="5">
    <source>
        <dbReference type="ARBA" id="ARBA00022553"/>
    </source>
</evidence>
<evidence type="ECO:0000256" key="19">
    <source>
        <dbReference type="SAM" id="MobiDB-lite"/>
    </source>
</evidence>
<reference evidence="24" key="1">
    <citation type="submission" date="2025-08" db="UniProtKB">
        <authorList>
            <consortium name="RefSeq"/>
        </authorList>
    </citation>
    <scope>IDENTIFICATION</scope>
    <source>
        <strain evidence="24">Mau12</strain>
        <tissue evidence="24">Whole Body</tissue>
    </source>
</reference>
<dbReference type="CTD" id="33507"/>
<evidence type="ECO:0000256" key="10">
    <source>
        <dbReference type="ARBA" id="ARBA00022801"/>
    </source>
</evidence>
<dbReference type="Gene3D" id="1.20.120.850">
    <property type="entry name" value="SWI2/SNF2 ATPases, N-terminal domain"/>
    <property type="match status" value="1"/>
</dbReference>
<comment type="subcellular location">
    <subcellularLocation>
        <location evidence="1">Nucleus</location>
    </subcellularLocation>
</comment>
<dbReference type="Pfam" id="PF00271">
    <property type="entry name" value="Helicase_C"/>
    <property type="match status" value="1"/>
</dbReference>
<evidence type="ECO:0000256" key="6">
    <source>
        <dbReference type="ARBA" id="ARBA00022618"/>
    </source>
</evidence>
<evidence type="ECO:0000259" key="21">
    <source>
        <dbReference type="PROSITE" id="PS51192"/>
    </source>
</evidence>
<dbReference type="SUPFAM" id="SSF52540">
    <property type="entry name" value="P-loop containing nucleoside triphosphate hydrolases"/>
    <property type="match status" value="2"/>
</dbReference>
<keyword evidence="15" id="KW-0469">Meiosis</keyword>
<feature type="domain" description="Helicase C-terminal" evidence="22">
    <location>
        <begin position="565"/>
        <end position="722"/>
    </location>
</feature>
<keyword evidence="20" id="KW-0812">Transmembrane</keyword>
<dbReference type="RefSeq" id="XP_033153681.1">
    <property type="nucleotide sequence ID" value="XM_033297790.1"/>
</dbReference>
<evidence type="ECO:0000256" key="17">
    <source>
        <dbReference type="ARBA" id="ARBA00024776"/>
    </source>
</evidence>
<dbReference type="FunFam" id="3.40.50.300:FF:000332">
    <property type="entry name" value="DNA repair and recombination protein RAD54-like"/>
    <property type="match status" value="1"/>
</dbReference>
<keyword evidence="14" id="KW-0234">DNA repair</keyword>
<keyword evidence="6" id="KW-0132">Cell division</keyword>
<evidence type="ECO:0000256" key="3">
    <source>
        <dbReference type="ARBA" id="ARBA00011467"/>
    </source>
</evidence>
<dbReference type="InterPro" id="IPR049730">
    <property type="entry name" value="SNF2/RAD54-like_C"/>
</dbReference>
<evidence type="ECO:0000256" key="13">
    <source>
        <dbReference type="ARBA" id="ARBA00023125"/>
    </source>
</evidence>
<evidence type="ECO:0000256" key="2">
    <source>
        <dbReference type="ARBA" id="ARBA00007025"/>
    </source>
</evidence>
<dbReference type="PANTHER" id="PTHR45629:SF7">
    <property type="entry name" value="DNA EXCISION REPAIR PROTEIN ERCC-6-RELATED"/>
    <property type="match status" value="1"/>
</dbReference>
<accession>A0A6P8JSJ7</accession>
<comment type="function">
    <text evidence="17">Involved in mitotic DNA repair and meiotic recombination. Functions in the recombinational DNA repair pathway. Essential for interhomolog gene conversion (GC), but may have a less important role in intersister GC than spn-A/Rad51. In the presence of DNA, spn-A/Rad51 enhances the ATPase activity of okr/Rad54.</text>
</comment>
<dbReference type="GO" id="GO:0005524">
    <property type="term" value="F:ATP binding"/>
    <property type="evidence" value="ECO:0007669"/>
    <property type="project" value="UniProtKB-KW"/>
</dbReference>
<dbReference type="SMART" id="SM00487">
    <property type="entry name" value="DEXDc"/>
    <property type="match status" value="1"/>
</dbReference>
<evidence type="ECO:0000313" key="24">
    <source>
        <dbReference type="RefSeq" id="XP_033153681.1"/>
    </source>
</evidence>
<dbReference type="Gene3D" id="3.40.50.300">
    <property type="entry name" value="P-loop containing nucleotide triphosphate hydrolases"/>
    <property type="match status" value="1"/>
</dbReference>
<dbReference type="Pfam" id="PF00176">
    <property type="entry name" value="SNF2-rel_dom"/>
    <property type="match status" value="1"/>
</dbReference>
<feature type="region of interest" description="Disordered" evidence="19">
    <location>
        <begin position="807"/>
        <end position="846"/>
    </location>
</feature>
<evidence type="ECO:0000256" key="12">
    <source>
        <dbReference type="ARBA" id="ARBA00022840"/>
    </source>
</evidence>
<dbReference type="GO" id="GO:0004386">
    <property type="term" value="F:helicase activity"/>
    <property type="evidence" value="ECO:0007669"/>
    <property type="project" value="UniProtKB-KW"/>
</dbReference>
<dbReference type="Proteomes" id="UP000515162">
    <property type="component" value="Chromosome 2L"/>
</dbReference>
<gene>
    <name evidence="24" type="primary">LOC117136753</name>
</gene>
<dbReference type="InterPro" id="IPR014001">
    <property type="entry name" value="Helicase_ATP-bd"/>
</dbReference>
<dbReference type="GO" id="GO:0003677">
    <property type="term" value="F:DNA binding"/>
    <property type="evidence" value="ECO:0007669"/>
    <property type="project" value="UniProtKB-KW"/>
</dbReference>
<evidence type="ECO:0000256" key="9">
    <source>
        <dbReference type="ARBA" id="ARBA00022776"/>
    </source>
</evidence>
<keyword evidence="11" id="KW-0347">Helicase</keyword>
<evidence type="ECO:0000256" key="16">
    <source>
        <dbReference type="ARBA" id="ARBA00023306"/>
    </source>
</evidence>
<dbReference type="GeneID" id="117136753"/>
<dbReference type="PROSITE" id="PS51194">
    <property type="entry name" value="HELICASE_CTER"/>
    <property type="match status" value="1"/>
</dbReference>